<gene>
    <name evidence="2" type="ORF">CGLAU_05785</name>
</gene>
<feature type="coiled-coil region" evidence="1">
    <location>
        <begin position="18"/>
        <end position="117"/>
    </location>
</feature>
<evidence type="ECO:0000313" key="2">
    <source>
        <dbReference type="EMBL" id="AQQ15125.1"/>
    </source>
</evidence>
<dbReference type="Proteomes" id="UP000217209">
    <property type="component" value="Chromosome"/>
</dbReference>
<keyword evidence="1" id="KW-0175">Coiled coil</keyword>
<dbReference type="EMBL" id="CP019688">
    <property type="protein sequence ID" value="AQQ15125.1"/>
    <property type="molecule type" value="Genomic_DNA"/>
</dbReference>
<accession>A0A1Q2HWA5</accession>
<reference evidence="2 3" key="1">
    <citation type="submission" date="2016-12" db="EMBL/GenBank/DDBJ databases">
        <authorList>
            <person name="Song W.-J."/>
            <person name="Kurnit D.M."/>
        </authorList>
    </citation>
    <scope>NUCLEOTIDE SEQUENCE [LARGE SCALE GENOMIC DNA]</scope>
    <source>
        <strain evidence="2 3">DSM 30827</strain>
    </source>
</reference>
<name>A0A1Q2HWA5_9CORY</name>
<proteinExistence type="predicted"/>
<keyword evidence="3" id="KW-1185">Reference proteome</keyword>
<dbReference type="AlphaFoldDB" id="A0A1Q2HWA5"/>
<organism evidence="2 3">
    <name type="scientific">Corynebacterium glaucum</name>
    <dbReference type="NCBI Taxonomy" id="187491"/>
    <lineage>
        <taxon>Bacteria</taxon>
        <taxon>Bacillati</taxon>
        <taxon>Actinomycetota</taxon>
        <taxon>Actinomycetes</taxon>
        <taxon>Mycobacteriales</taxon>
        <taxon>Corynebacteriaceae</taxon>
        <taxon>Corynebacterium</taxon>
    </lineage>
</organism>
<evidence type="ECO:0000256" key="1">
    <source>
        <dbReference type="SAM" id="Coils"/>
    </source>
</evidence>
<protein>
    <submittedName>
        <fullName evidence="2">Uncharacterized protein</fullName>
    </submittedName>
</protein>
<sequence>MAEDPRVVRLEEQLLLERVRHHEAMNRAQEEIQRLEGEVRDFRIESNNATRELTEVRRELLELRNQPPIRNVQLEREELESKLKNERMEATTARDEARRLREANRLLENELLLLATDPDAARDSGQETFIAEPGAGRENTIHRVGMIDRESAQALTGAPIAGQGPYPVLAHVLNGQAIRLLVDMTHGIEGVTVPVDKFAKLSKLEESRKVDERVRTQSVRGLVAALQEATERLRRYENAEVAHTITEGVPEANPDEKNPDGFYRIGAVGTDVEVIISDTAEIPTLNTVEHTGKGGFVDTNYGMTITGIDGGIHPIYGEFKDGFLFRVLIDLTEDFRRDGLLSD</sequence>
<dbReference type="RefSeq" id="WP_095659856.1">
    <property type="nucleotide sequence ID" value="NZ_CP019688.1"/>
</dbReference>
<evidence type="ECO:0000313" key="3">
    <source>
        <dbReference type="Proteomes" id="UP000217209"/>
    </source>
</evidence>
<dbReference type="KEGG" id="cgv:CGLAU_05785"/>